<dbReference type="InParanoid" id="W4KJ44"/>
<dbReference type="eggNOG" id="ENOG502STK9">
    <property type="taxonomic scope" value="Eukaryota"/>
</dbReference>
<sequence>MPNALVPSSTLSSEALEEFLSILRPTLFRPQSPTLLTRKIPTLAFSHERAHSLSSRSLERLENVPILSSAFRNETRTPFKQTSPRLRTPRQEDEEKDNVTELVPIRPVGSGPLASPISRIHTRNPFQRHASYETFKSTGNLFQVGMTPPPQTPAPAPSSPAMIPLPPPTPSEADPLC</sequence>
<feature type="compositionally biased region" description="Polar residues" evidence="1">
    <location>
        <begin position="73"/>
        <end position="85"/>
    </location>
</feature>
<feature type="region of interest" description="Disordered" evidence="1">
    <location>
        <begin position="73"/>
        <end position="100"/>
    </location>
</feature>
<gene>
    <name evidence="2" type="ORF">HETIRDRAFT_379821</name>
</gene>
<dbReference type="AlphaFoldDB" id="W4KJ44"/>
<organism evidence="2 3">
    <name type="scientific">Heterobasidion irregulare (strain TC 32-1)</name>
    <dbReference type="NCBI Taxonomy" id="747525"/>
    <lineage>
        <taxon>Eukaryota</taxon>
        <taxon>Fungi</taxon>
        <taxon>Dikarya</taxon>
        <taxon>Basidiomycota</taxon>
        <taxon>Agaricomycotina</taxon>
        <taxon>Agaricomycetes</taxon>
        <taxon>Russulales</taxon>
        <taxon>Bondarzewiaceae</taxon>
        <taxon>Heterobasidion</taxon>
        <taxon>Heterobasidion annosum species complex</taxon>
    </lineage>
</organism>
<feature type="region of interest" description="Disordered" evidence="1">
    <location>
        <begin position="141"/>
        <end position="177"/>
    </location>
</feature>
<dbReference type="RefSeq" id="XP_009542564.1">
    <property type="nucleotide sequence ID" value="XM_009544269.1"/>
</dbReference>
<dbReference type="GeneID" id="20671990"/>
<feature type="compositionally biased region" description="Pro residues" evidence="1">
    <location>
        <begin position="147"/>
        <end position="170"/>
    </location>
</feature>
<dbReference type="KEGG" id="hir:HETIRDRAFT_379821"/>
<accession>W4KJ44</accession>
<keyword evidence="3" id="KW-1185">Reference proteome</keyword>
<protein>
    <submittedName>
        <fullName evidence="2">Uncharacterized protein</fullName>
    </submittedName>
</protein>
<evidence type="ECO:0000256" key="1">
    <source>
        <dbReference type="SAM" id="MobiDB-lite"/>
    </source>
</evidence>
<evidence type="ECO:0000313" key="3">
    <source>
        <dbReference type="Proteomes" id="UP000030671"/>
    </source>
</evidence>
<dbReference type="EMBL" id="KI925455">
    <property type="protein sequence ID" value="ETW85734.1"/>
    <property type="molecule type" value="Genomic_DNA"/>
</dbReference>
<dbReference type="OrthoDB" id="3242721at2759"/>
<name>W4KJ44_HETIT</name>
<evidence type="ECO:0000313" key="2">
    <source>
        <dbReference type="EMBL" id="ETW85734.1"/>
    </source>
</evidence>
<dbReference type="Proteomes" id="UP000030671">
    <property type="component" value="Unassembled WGS sequence"/>
</dbReference>
<reference evidence="2 3" key="1">
    <citation type="journal article" date="2012" name="New Phytol.">
        <title>Insight into trade-off between wood decay and parasitism from the genome of a fungal forest pathogen.</title>
        <authorList>
            <person name="Olson A."/>
            <person name="Aerts A."/>
            <person name="Asiegbu F."/>
            <person name="Belbahri L."/>
            <person name="Bouzid O."/>
            <person name="Broberg A."/>
            <person name="Canback B."/>
            <person name="Coutinho P.M."/>
            <person name="Cullen D."/>
            <person name="Dalman K."/>
            <person name="Deflorio G."/>
            <person name="van Diepen L.T."/>
            <person name="Dunand C."/>
            <person name="Duplessis S."/>
            <person name="Durling M."/>
            <person name="Gonthier P."/>
            <person name="Grimwood J."/>
            <person name="Fossdal C.G."/>
            <person name="Hansson D."/>
            <person name="Henrissat B."/>
            <person name="Hietala A."/>
            <person name="Himmelstrand K."/>
            <person name="Hoffmeister D."/>
            <person name="Hogberg N."/>
            <person name="James T.Y."/>
            <person name="Karlsson M."/>
            <person name="Kohler A."/>
            <person name="Kues U."/>
            <person name="Lee Y.H."/>
            <person name="Lin Y.C."/>
            <person name="Lind M."/>
            <person name="Lindquist E."/>
            <person name="Lombard V."/>
            <person name="Lucas S."/>
            <person name="Lunden K."/>
            <person name="Morin E."/>
            <person name="Murat C."/>
            <person name="Park J."/>
            <person name="Raffaello T."/>
            <person name="Rouze P."/>
            <person name="Salamov A."/>
            <person name="Schmutz J."/>
            <person name="Solheim H."/>
            <person name="Stahlberg J."/>
            <person name="Velez H."/>
            <person name="de Vries R.P."/>
            <person name="Wiebenga A."/>
            <person name="Woodward S."/>
            <person name="Yakovlev I."/>
            <person name="Garbelotto M."/>
            <person name="Martin F."/>
            <person name="Grigoriev I.V."/>
            <person name="Stenlid J."/>
        </authorList>
    </citation>
    <scope>NUCLEOTIDE SEQUENCE [LARGE SCALE GENOMIC DNA]</scope>
    <source>
        <strain evidence="2 3">TC 32-1</strain>
    </source>
</reference>
<dbReference type="HOGENOM" id="CLU_113386_0_0_1"/>
<proteinExistence type="predicted"/>
<feature type="compositionally biased region" description="Basic and acidic residues" evidence="1">
    <location>
        <begin position="89"/>
        <end position="99"/>
    </location>
</feature>